<dbReference type="CTD" id="9938490"/>
<dbReference type="InterPro" id="IPR036291">
    <property type="entry name" value="NAD(P)-bd_dom_sf"/>
</dbReference>
<name>A0A1I7VQ71_LOALO</name>
<evidence type="ECO:0000256" key="1">
    <source>
        <dbReference type="ARBA" id="ARBA00023002"/>
    </source>
</evidence>
<dbReference type="GO" id="GO:0016616">
    <property type="term" value="F:oxidoreductase activity, acting on the CH-OH group of donors, NAD or NADP as acceptor"/>
    <property type="evidence" value="ECO:0007669"/>
    <property type="project" value="TreeGrafter"/>
</dbReference>
<dbReference type="PANTHER" id="PTHR10366:SF564">
    <property type="entry name" value="STEROL-4-ALPHA-CARBOXYLATE 3-DEHYDROGENASE, DECARBOXYLATING"/>
    <property type="match status" value="1"/>
</dbReference>
<dbReference type="Pfam" id="PF01370">
    <property type="entry name" value="Epimerase"/>
    <property type="match status" value="1"/>
</dbReference>
<dbReference type="EMBL" id="JH712076">
    <property type="protein sequence ID" value="EFO27370.1"/>
    <property type="molecule type" value="Genomic_DNA"/>
</dbReference>
<dbReference type="GeneID" id="9938490"/>
<gene>
    <name evidence="4 6" type="ORF">LOAG_01113</name>
</gene>
<accession>A0A1S0UAF9</accession>
<protein>
    <submittedName>
        <fullName evidence="4 6">Oxidoreductase</fullName>
    </submittedName>
</protein>
<dbReference type="Gene3D" id="3.40.50.720">
    <property type="entry name" value="NAD(P)-binding Rossmann-like Domain"/>
    <property type="match status" value="1"/>
</dbReference>
<dbReference type="SUPFAM" id="SSF51735">
    <property type="entry name" value="NAD(P)-binding Rossmann-fold domains"/>
    <property type="match status" value="1"/>
</dbReference>
<evidence type="ECO:0000259" key="3">
    <source>
        <dbReference type="Pfam" id="PF01370"/>
    </source>
</evidence>
<feature type="domain" description="NAD-dependent epimerase/dehydratase" evidence="3">
    <location>
        <begin position="9"/>
        <end position="242"/>
    </location>
</feature>
<proteinExistence type="inferred from homology"/>
<dbReference type="WBParaSite" id="EN70_5071">
    <property type="protein sequence ID" value="EN70_5071"/>
    <property type="gene ID" value="EN70_5071"/>
</dbReference>
<evidence type="ECO:0000313" key="6">
    <source>
        <dbReference type="WBParaSite" id="EN70_5071"/>
    </source>
</evidence>
<evidence type="ECO:0000256" key="2">
    <source>
        <dbReference type="ARBA" id="ARBA00023445"/>
    </source>
</evidence>
<dbReference type="OMA" id="QGQMKEK"/>
<dbReference type="eggNOG" id="KOG1502">
    <property type="taxonomic scope" value="Eukaryota"/>
</dbReference>
<comment type="similarity">
    <text evidence="2">Belongs to the NAD(P)-dependent epimerase/dehydratase family. Dihydroflavonol-4-reductase subfamily.</text>
</comment>
<dbReference type="STRING" id="7209.A0A1I7VQ71"/>
<reference evidence="6" key="2">
    <citation type="submission" date="2016-11" db="UniProtKB">
        <authorList>
            <consortium name="WormBaseParasite"/>
        </authorList>
    </citation>
    <scope>IDENTIFICATION</scope>
</reference>
<dbReference type="OrthoDB" id="2735536at2759"/>
<dbReference type="KEGG" id="loa:LOAG_01113"/>
<dbReference type="InterPro" id="IPR001509">
    <property type="entry name" value="Epimerase_deHydtase"/>
</dbReference>
<dbReference type="CDD" id="cd05227">
    <property type="entry name" value="AR_SDR_e"/>
    <property type="match status" value="1"/>
</dbReference>
<evidence type="ECO:0000313" key="5">
    <source>
        <dbReference type="Proteomes" id="UP000095285"/>
    </source>
</evidence>
<dbReference type="FunCoup" id="A0A1I7VQ71">
    <property type="interactions" value="10"/>
</dbReference>
<dbReference type="FunFam" id="3.40.50.720:FF:000336">
    <property type="entry name" value="Aldehyde reductase"/>
    <property type="match status" value="1"/>
</dbReference>
<keyword evidence="5" id="KW-1185">Reference proteome</keyword>
<organism evidence="5 6">
    <name type="scientific">Loa loa</name>
    <name type="common">Eye worm</name>
    <name type="synonym">Filaria loa</name>
    <dbReference type="NCBI Taxonomy" id="7209"/>
    <lineage>
        <taxon>Eukaryota</taxon>
        <taxon>Metazoa</taxon>
        <taxon>Ecdysozoa</taxon>
        <taxon>Nematoda</taxon>
        <taxon>Chromadorea</taxon>
        <taxon>Rhabditida</taxon>
        <taxon>Spirurina</taxon>
        <taxon>Spiruromorpha</taxon>
        <taxon>Filarioidea</taxon>
        <taxon>Onchocercidae</taxon>
        <taxon>Loa</taxon>
    </lineage>
</organism>
<dbReference type="InterPro" id="IPR050425">
    <property type="entry name" value="NAD(P)_dehydrat-like"/>
</dbReference>
<evidence type="ECO:0000313" key="4">
    <source>
        <dbReference type="EMBL" id="EFO27370.1"/>
    </source>
</evidence>
<dbReference type="Proteomes" id="UP000095285">
    <property type="component" value="Unassembled WGS sequence"/>
</dbReference>
<keyword evidence="1" id="KW-0560">Oxidoreductase</keyword>
<dbReference type="InParanoid" id="A0A1I7VQ71"/>
<reference evidence="4 5" key="1">
    <citation type="submission" date="2012-04" db="EMBL/GenBank/DDBJ databases">
        <title>The Genome Sequence of Loa loa.</title>
        <authorList>
            <consortium name="The Broad Institute Genome Sequencing Platform"/>
            <consortium name="Broad Institute Genome Sequencing Center for Infectious Disease"/>
            <person name="Nutman T.B."/>
            <person name="Fink D.L."/>
            <person name="Russ C."/>
            <person name="Young S."/>
            <person name="Zeng Q."/>
            <person name="Gargeya S."/>
            <person name="Alvarado L."/>
            <person name="Berlin A."/>
            <person name="Chapman S.B."/>
            <person name="Chen Z."/>
            <person name="Freedman E."/>
            <person name="Gellesch M."/>
            <person name="Goldberg J."/>
            <person name="Griggs A."/>
            <person name="Gujja S."/>
            <person name="Heilman E.R."/>
            <person name="Heiman D."/>
            <person name="Howarth C."/>
            <person name="Mehta T."/>
            <person name="Neiman D."/>
            <person name="Pearson M."/>
            <person name="Roberts A."/>
            <person name="Saif S."/>
            <person name="Shea T."/>
            <person name="Shenoy N."/>
            <person name="Sisk P."/>
            <person name="Stolte C."/>
            <person name="Sykes S."/>
            <person name="White J."/>
            <person name="Yandava C."/>
            <person name="Haas B."/>
            <person name="Henn M.R."/>
            <person name="Nusbaum C."/>
            <person name="Birren B."/>
        </authorList>
    </citation>
    <scope>NUCLEOTIDE SEQUENCE [LARGE SCALE GENOMIC DNA]</scope>
</reference>
<dbReference type="RefSeq" id="XP_003136701.1">
    <property type="nucleotide sequence ID" value="XM_003136653.1"/>
</dbReference>
<dbReference type="PANTHER" id="PTHR10366">
    <property type="entry name" value="NAD DEPENDENT EPIMERASE/DEHYDRATASE"/>
    <property type="match status" value="1"/>
</dbReference>
<accession>A0A1I7VQ71</accession>
<dbReference type="AlphaFoldDB" id="A0A1I7VQ71"/>
<sequence>METNRNIKVLVTGASGFIGIHCVHQLLKENYTVRGTVRDLNSHFKIDPLKQLEGAAERLELVEANLESDQGWPRAIAGCTYVLHVASPFPIVTDESVISTAVDGTLRVLRAVAKSSVKKVVLTSSCAAINEGHSDMTRTFTESDWSNTDSTNVNNYVKSKTLAEKAAWNFIHKEDVKFKLTVINPALVVGPLLHNVQGTSINIIRRFLNNEIPAVPRVQFGLVDVRDVAQAHIRAMREPRSDGLRILISYQPSFWFMDIANVLHEEFSSQGYNIPKITVPYPVAWLYSLFSKEAKQQILNRFGNEVHFDNSLAKDILGIEFIDPKESIIVMAYDIIERGMAPKRKNYHGPPEKIS</sequence>